<organism evidence="1 2">
    <name type="scientific">Cardiocondyla obscurior</name>
    <dbReference type="NCBI Taxonomy" id="286306"/>
    <lineage>
        <taxon>Eukaryota</taxon>
        <taxon>Metazoa</taxon>
        <taxon>Ecdysozoa</taxon>
        <taxon>Arthropoda</taxon>
        <taxon>Hexapoda</taxon>
        <taxon>Insecta</taxon>
        <taxon>Pterygota</taxon>
        <taxon>Neoptera</taxon>
        <taxon>Endopterygota</taxon>
        <taxon>Hymenoptera</taxon>
        <taxon>Apocrita</taxon>
        <taxon>Aculeata</taxon>
        <taxon>Formicoidea</taxon>
        <taxon>Formicidae</taxon>
        <taxon>Myrmicinae</taxon>
        <taxon>Cardiocondyla</taxon>
    </lineage>
</organism>
<reference evidence="1 2" key="1">
    <citation type="submission" date="2023-03" db="EMBL/GenBank/DDBJ databases">
        <title>High recombination rates correlate with genetic variation in Cardiocondyla obscurior ants.</title>
        <authorList>
            <person name="Errbii M."/>
        </authorList>
    </citation>
    <scope>NUCLEOTIDE SEQUENCE [LARGE SCALE GENOMIC DNA]</scope>
    <source>
        <strain evidence="1">Alpha-2009</strain>
        <tissue evidence="1">Whole body</tissue>
    </source>
</reference>
<evidence type="ECO:0000313" key="2">
    <source>
        <dbReference type="Proteomes" id="UP001430953"/>
    </source>
</evidence>
<name>A0AAW2G7T7_9HYME</name>
<dbReference type="Proteomes" id="UP001430953">
    <property type="component" value="Unassembled WGS sequence"/>
</dbReference>
<gene>
    <name evidence="1" type="ORF">PUN28_007177</name>
</gene>
<dbReference type="AlphaFoldDB" id="A0AAW2G7T7"/>
<comment type="caution">
    <text evidence="1">The sequence shown here is derived from an EMBL/GenBank/DDBJ whole genome shotgun (WGS) entry which is preliminary data.</text>
</comment>
<sequence>MLNAIIISAAYRIIFTLRLFKYSRGHISNKTIKTSQLTTLIHFIGSLHLEIRDWIPEEGEMEKKKKNSTEVIICKSNVNTKTVPVLAITDQRPCEHCEREDKVV</sequence>
<proteinExistence type="predicted"/>
<protein>
    <recommendedName>
        <fullName evidence="3">Secreted protein</fullName>
    </recommendedName>
</protein>
<accession>A0AAW2G7T7</accession>
<evidence type="ECO:0008006" key="3">
    <source>
        <dbReference type="Google" id="ProtNLM"/>
    </source>
</evidence>
<dbReference type="EMBL" id="JADYXP020000006">
    <property type="protein sequence ID" value="KAL0122247.1"/>
    <property type="molecule type" value="Genomic_DNA"/>
</dbReference>
<evidence type="ECO:0000313" key="1">
    <source>
        <dbReference type="EMBL" id="KAL0122247.1"/>
    </source>
</evidence>
<keyword evidence="2" id="KW-1185">Reference proteome</keyword>